<evidence type="ECO:0000256" key="2">
    <source>
        <dbReference type="ARBA" id="ARBA00007925"/>
    </source>
</evidence>
<dbReference type="EMBL" id="JARPUR010000004">
    <property type="protein sequence ID" value="KAK4877050.1"/>
    <property type="molecule type" value="Genomic_DNA"/>
</dbReference>
<organism evidence="6 7">
    <name type="scientific">Aquatica leii</name>
    <dbReference type="NCBI Taxonomy" id="1421715"/>
    <lineage>
        <taxon>Eukaryota</taxon>
        <taxon>Metazoa</taxon>
        <taxon>Ecdysozoa</taxon>
        <taxon>Arthropoda</taxon>
        <taxon>Hexapoda</taxon>
        <taxon>Insecta</taxon>
        <taxon>Pterygota</taxon>
        <taxon>Neoptera</taxon>
        <taxon>Endopterygota</taxon>
        <taxon>Coleoptera</taxon>
        <taxon>Polyphaga</taxon>
        <taxon>Elateriformia</taxon>
        <taxon>Elateroidea</taxon>
        <taxon>Lampyridae</taxon>
        <taxon>Luciolinae</taxon>
        <taxon>Aquatica</taxon>
    </lineage>
</organism>
<dbReference type="Pfam" id="PF09739">
    <property type="entry name" value="MCM_bind"/>
    <property type="match status" value="1"/>
</dbReference>
<dbReference type="GO" id="GO:0005634">
    <property type="term" value="C:nucleus"/>
    <property type="evidence" value="ECO:0007669"/>
    <property type="project" value="UniProtKB-SubCell"/>
</dbReference>
<comment type="similarity">
    <text evidence="2">Belongs to the MCMBP family.</text>
</comment>
<accession>A0AAN7SPZ8</accession>
<dbReference type="PANTHER" id="PTHR13489:SF0">
    <property type="entry name" value="MINI-CHROMOSOME MAINTENANCE COMPLEX-BINDING PROTEIN"/>
    <property type="match status" value="1"/>
</dbReference>
<proteinExistence type="inferred from homology"/>
<evidence type="ECO:0000256" key="1">
    <source>
        <dbReference type="ARBA" id="ARBA00004123"/>
    </source>
</evidence>
<dbReference type="GO" id="GO:0006261">
    <property type="term" value="P:DNA-templated DNA replication"/>
    <property type="evidence" value="ECO:0007669"/>
    <property type="project" value="TreeGrafter"/>
</dbReference>
<evidence type="ECO:0000313" key="7">
    <source>
        <dbReference type="Proteomes" id="UP001353858"/>
    </source>
</evidence>
<sequence>MDISTITADVWIENENELIQRLQEHTNWESIPFLNYNEVQNLQDRKLVKFRGMVQDMFNPEYFYEQYEVVDQTTKVKSLRNGKFSDITYCKDAETINYDSPDNITKERHTLVVITTPGLNEWVHNIEKTKYTIASPSSRLTQVISKKRSLEPLEEMETESIENSTSDNKKQCTSEAPTNIKHVSREHLLNFPFREQHGKVCHVKLYKDSEKIKLNDVVEVVGFLSVDPILTDFNCEDDCVNEMEIQTHNPPPSLIPRVHCVSIKKVPHSNPLLDANVLNADRIRYIKKDLHIVLTQLLLGDTLAAEYLIYHLISKVYVRNDLLPLGKFALNILNVPVTDVPDFGKHLSEFIALMVSTSYYLPMTLENMNELSFTPKKDYECDRLTSGLLQLSSNTHLILDETKLAPGRLNESGVKAISALSNTIKNQKIAYDFNYYPVEFDCDIAFLILSEGKTLLSSDFYVRLNPDNTFVKTYQEILETVKILLKPELLNDIRVYLTQMRHSDFQLNDDVHQLVQNEFVRLRQSQSITADDLHQLLVLARWICLSEGKTHLDADSWKRACELEEQRKKNLV</sequence>
<name>A0AAN7SPZ8_9COLE</name>
<keyword evidence="4" id="KW-0539">Nucleus</keyword>
<evidence type="ECO:0000256" key="4">
    <source>
        <dbReference type="ARBA" id="ARBA00023242"/>
    </source>
</evidence>
<evidence type="ECO:0000256" key="5">
    <source>
        <dbReference type="SAM" id="MobiDB-lite"/>
    </source>
</evidence>
<evidence type="ECO:0000313" key="6">
    <source>
        <dbReference type="EMBL" id="KAK4877050.1"/>
    </source>
</evidence>
<comment type="subcellular location">
    <subcellularLocation>
        <location evidence="1">Nucleus</location>
    </subcellularLocation>
</comment>
<comment type="caution">
    <text evidence="6">The sequence shown here is derived from an EMBL/GenBank/DDBJ whole genome shotgun (WGS) entry which is preliminary data.</text>
</comment>
<dbReference type="AlphaFoldDB" id="A0AAN7SPZ8"/>
<dbReference type="Proteomes" id="UP001353858">
    <property type="component" value="Unassembled WGS sequence"/>
</dbReference>
<dbReference type="GO" id="GO:0003682">
    <property type="term" value="F:chromatin binding"/>
    <property type="evidence" value="ECO:0007669"/>
    <property type="project" value="TreeGrafter"/>
</dbReference>
<feature type="region of interest" description="Disordered" evidence="5">
    <location>
        <begin position="153"/>
        <end position="176"/>
    </location>
</feature>
<evidence type="ECO:0000256" key="3">
    <source>
        <dbReference type="ARBA" id="ARBA00015405"/>
    </source>
</evidence>
<protein>
    <recommendedName>
        <fullName evidence="3">Mini-chromosome maintenance complex-binding protein</fullName>
    </recommendedName>
</protein>
<dbReference type="PANTHER" id="PTHR13489">
    <property type="entry name" value="MINI-CHROMOSOME MAINTENANCE COMPLEX-BINDING PROTEIN"/>
    <property type="match status" value="1"/>
</dbReference>
<keyword evidence="7" id="KW-1185">Reference proteome</keyword>
<reference evidence="7" key="1">
    <citation type="submission" date="2023-01" db="EMBL/GenBank/DDBJ databases">
        <title>Key to firefly adult light organ development and bioluminescence: homeobox transcription factors regulate luciferase expression and transportation to peroxisome.</title>
        <authorList>
            <person name="Fu X."/>
        </authorList>
    </citation>
    <scope>NUCLEOTIDE SEQUENCE [LARGE SCALE GENOMIC DNA]</scope>
</reference>
<dbReference type="InterPro" id="IPR019140">
    <property type="entry name" value="MCM_complex-bd"/>
</dbReference>
<gene>
    <name evidence="6" type="ORF">RN001_009556</name>
</gene>